<comment type="similarity">
    <text evidence="1">Belongs to the glycosyltransferase 2 family.</text>
</comment>
<evidence type="ECO:0000313" key="9">
    <source>
        <dbReference type="Proteomes" id="UP000003790"/>
    </source>
</evidence>
<evidence type="ECO:0000256" key="4">
    <source>
        <dbReference type="ARBA" id="ARBA00022679"/>
    </source>
</evidence>
<dbReference type="RefSeq" id="WP_009046212.1">
    <property type="nucleotide sequence ID" value="NZ_CM001490.1"/>
</dbReference>
<dbReference type="InterPro" id="IPR028098">
    <property type="entry name" value="Glyco_trans_4-like_N"/>
</dbReference>
<keyword evidence="2" id="KW-0472">Membrane</keyword>
<keyword evidence="3 8" id="KW-0328">Glycosyltransferase</keyword>
<dbReference type="InterPro" id="IPR029044">
    <property type="entry name" value="Nucleotide-diphossugar_trans"/>
</dbReference>
<dbReference type="PANTHER" id="PTHR43179">
    <property type="entry name" value="RHAMNOSYLTRANSFERASE WBBL"/>
    <property type="match status" value="1"/>
</dbReference>
<evidence type="ECO:0000259" key="7">
    <source>
        <dbReference type="Pfam" id="PF13439"/>
    </source>
</evidence>
<dbReference type="Pfam" id="PF13439">
    <property type="entry name" value="Glyco_transf_4"/>
    <property type="match status" value="1"/>
</dbReference>
<keyword evidence="2" id="KW-1003">Cell membrane</keyword>
<dbReference type="AlphaFoldDB" id="A0AB33X1U2"/>
<dbReference type="SUPFAM" id="SSF53448">
    <property type="entry name" value="Nucleotide-diphospho-sugar transferases"/>
    <property type="match status" value="1"/>
</dbReference>
<dbReference type="EC" id="2.4.-.-" evidence="8"/>
<dbReference type="Pfam" id="PF00535">
    <property type="entry name" value="Glycos_transf_2"/>
    <property type="match status" value="1"/>
</dbReference>
<dbReference type="PANTHER" id="PTHR43179:SF12">
    <property type="entry name" value="GALACTOFURANOSYLTRANSFERASE GLFT2"/>
    <property type="match status" value="1"/>
</dbReference>
<keyword evidence="2" id="KW-0997">Cell inner membrane</keyword>
<dbReference type="Proteomes" id="UP000003790">
    <property type="component" value="Chromosome"/>
</dbReference>
<feature type="domain" description="Glycosyltransferase 2-like" evidence="6">
    <location>
        <begin position="973"/>
        <end position="1094"/>
    </location>
</feature>
<sequence length="1220" mass="136446">MKRILISSESFTIGGLETHIRSESASLINFGCEIHLAVGELFDDLLLPPNIASVTKGLEFGVHITSEQLISSVERLREIIREKNIDFLHAHPFTSLIPSFIAAELEGIPFGLTLHGPASFASYYGPVYDLLLKSIILPRADLIVAVSKEVEKIAAPYVTERRVSIIPNGVSFPKDTIEIHSDNIDPRWILVSRLDAMKSVGVADFLYKAKEAGIPGVVLVGDGPAKKDLVEKISQNGLVEFVEFYGVSDDVHNLMQKFTGVAGMGRVVLEGISAKRPVALVGYDGVKGILDQLIFDLAAETNFSGRGLKTIDSESFRKQLGCVSNSEESQIYKLAMESFEETMLWEKFLKGVHKIDKDKVTLLADFYQLILKNNFSESTPIFQSVETFDRLGDLVFSPRHYDQRLAMGFSHFKQRLQDTKLNGMVAELTEETKKINHLLMESDLKESEFLGRFVEQENKLAKLGILEREQGCEIAELKILEAEQGKKIIELERLESELEKKITTLTEKIKETDIKLHEAALYREDKEIYIASLIMKLQEQDQGIYGFMARVIVRLKRTPIYFSKSIALIRSAGLLGFIKALDSKVKRRNLGITTNYIQPSVVDNSSDSSVEAQNISLPLLNGELVIITGVPFDDVGGGQRAAQLARCALKAGRQVYYIYIYKKFDFETNQYVDSDVKIHGLYHRHIDATSPLEILRSISSQATLLVELPHSAAMPYLDLFNSRGIRSVFELIDDWETSLGGDWFDLSVYHQFVANAKCVVGTAKLLQKRLQDLGRSDALYLPNAANEYIFDKYKSYSRPIDLPTGYRLSALYFGSLYGEWFAWDYIQEAALRNPDIAFLLIGDRPTGKVLPNNVYLLGPKLIDELPGYLAHTDFGLLPFSPGKISDAVSPIKIFEYLFAGRPVVSTALPEVLGYPGVLVAESPEDFAYLCNQTKVDDSKSLENDRFISNNSWFSRLDSIIGIQGLTEFSGQVSVIVLIHNNRGIIGRFLESLLLHCSAYIKEVIVVDNASADGGAEYVEESFPSVQVIRNPMNGCASGRNLGVSSATGKYLAFFDSDQWITSSSCFEEALSILKRDANVGAVGWAAGWFDSSRSDLGGMITDYCPNRAMNDFAIRIGYRPDIGYLGTGGFFMPKVVFNATDGFDVAYDPTCFEDTDISFQIKKLGFDVCYRDLTGIRHQPHQTTGAHSNSEYYTKLFNRNSDYFKKKWINHPEFFQNYPG</sequence>
<evidence type="ECO:0000256" key="3">
    <source>
        <dbReference type="ARBA" id="ARBA00022676"/>
    </source>
</evidence>
<protein>
    <submittedName>
        <fullName evidence="8">Glycosyltransferase, group 2 family</fullName>
        <ecNumber evidence="8">2.4.-.-</ecNumber>
    </submittedName>
</protein>
<organism evidence="8 9">
    <name type="scientific">Pseudomonas chlororaphis O6</name>
    <dbReference type="NCBI Taxonomy" id="1037915"/>
    <lineage>
        <taxon>Bacteria</taxon>
        <taxon>Pseudomonadati</taxon>
        <taxon>Pseudomonadota</taxon>
        <taxon>Gammaproteobacteria</taxon>
        <taxon>Pseudomonadales</taxon>
        <taxon>Pseudomonadaceae</taxon>
        <taxon>Pseudomonas</taxon>
    </lineage>
</organism>
<dbReference type="Gene3D" id="3.90.550.10">
    <property type="entry name" value="Spore Coat Polysaccharide Biosynthesis Protein SpsA, Chain A"/>
    <property type="match status" value="1"/>
</dbReference>
<evidence type="ECO:0000313" key="8">
    <source>
        <dbReference type="EMBL" id="EIM19005.1"/>
    </source>
</evidence>
<dbReference type="SUPFAM" id="SSF53756">
    <property type="entry name" value="UDP-Glycosyltransferase/glycogen phosphorylase"/>
    <property type="match status" value="2"/>
</dbReference>
<evidence type="ECO:0000256" key="5">
    <source>
        <dbReference type="SAM" id="Coils"/>
    </source>
</evidence>
<accession>A0AB33X1U2</accession>
<evidence type="ECO:0000256" key="2">
    <source>
        <dbReference type="ARBA" id="ARBA00022519"/>
    </source>
</evidence>
<feature type="domain" description="Glycosyltransferase subfamily 4-like N-terminal" evidence="7">
    <location>
        <begin position="13"/>
        <end position="170"/>
    </location>
</feature>
<evidence type="ECO:0000259" key="6">
    <source>
        <dbReference type="Pfam" id="PF00535"/>
    </source>
</evidence>
<comment type="caution">
    <text evidence="8">The sequence shown here is derived from an EMBL/GenBank/DDBJ whole genome shotgun (WGS) entry which is preliminary data.</text>
</comment>
<keyword evidence="5" id="KW-0175">Coiled coil</keyword>
<dbReference type="Gene3D" id="3.40.50.2000">
    <property type="entry name" value="Glycogen Phosphorylase B"/>
    <property type="match status" value="3"/>
</dbReference>
<reference evidence="8 9" key="1">
    <citation type="journal article" date="2012" name="PLoS Genet.">
        <title>Comparative Genomics of Plant-Associated Pseudomonas spp.: Insights into Diversity and Inheritance of Traits Involved in Multitrophic Interactions.</title>
        <authorList>
            <person name="Loper J.E."/>
            <person name="Hassan K.A."/>
            <person name="Mavrodi D.V."/>
            <person name="Davis E.W.II."/>
            <person name="Lim C.K."/>
            <person name="Shaffer B.T."/>
            <person name="Elbourne L.D."/>
            <person name="Stockwell V.O."/>
            <person name="Hartney S.L."/>
            <person name="Breakwell K."/>
            <person name="Henkels M.D."/>
            <person name="Tetu S.G."/>
            <person name="Rangel L.I."/>
            <person name="Kidarsa T.A."/>
            <person name="Wilson N.L."/>
            <person name="van de Mortel J.E."/>
            <person name="Song C."/>
            <person name="Blumhagen R."/>
            <person name="Radune D."/>
            <person name="Hostetler J.B."/>
            <person name="Brinkac L.M."/>
            <person name="Durkin A.S."/>
            <person name="Kluepfel D.A."/>
            <person name="Wechter W.P."/>
            <person name="Anderson A.J."/>
            <person name="Kim Y.C."/>
            <person name="Pierson L.S.III."/>
            <person name="Pierson E.A."/>
            <person name="Lindow S.E."/>
            <person name="Kobayashi D.Y."/>
            <person name="Raaijmakers J.M."/>
            <person name="Weller D.M."/>
            <person name="Thomashow L.S."/>
            <person name="Allen A.E."/>
            <person name="Paulsen I.T."/>
        </authorList>
    </citation>
    <scope>NUCLEOTIDE SEQUENCE [LARGE SCALE GENOMIC DNA]</scope>
    <source>
        <strain evidence="8 9">O6</strain>
    </source>
</reference>
<name>A0AB33X1U2_9PSED</name>
<dbReference type="InterPro" id="IPR001173">
    <property type="entry name" value="Glyco_trans_2-like"/>
</dbReference>
<dbReference type="GO" id="GO:0016757">
    <property type="term" value="F:glycosyltransferase activity"/>
    <property type="evidence" value="ECO:0007669"/>
    <property type="project" value="UniProtKB-KW"/>
</dbReference>
<feature type="coiled-coil region" evidence="5">
    <location>
        <begin position="477"/>
        <end position="515"/>
    </location>
</feature>
<dbReference type="EMBL" id="AHOT01000001">
    <property type="protein sequence ID" value="EIM19005.1"/>
    <property type="molecule type" value="Genomic_DNA"/>
</dbReference>
<evidence type="ECO:0000256" key="1">
    <source>
        <dbReference type="ARBA" id="ARBA00006739"/>
    </source>
</evidence>
<dbReference type="Pfam" id="PF13692">
    <property type="entry name" value="Glyco_trans_1_4"/>
    <property type="match status" value="1"/>
</dbReference>
<keyword evidence="4 8" id="KW-0808">Transferase</keyword>
<dbReference type="CDD" id="cd03801">
    <property type="entry name" value="GT4_PimA-like"/>
    <property type="match status" value="1"/>
</dbReference>
<gene>
    <name evidence="8" type="ORF">PchlO6_0007</name>
</gene>
<proteinExistence type="inferred from homology"/>